<protein>
    <recommendedName>
        <fullName evidence="3">YjbR protein</fullName>
    </recommendedName>
</protein>
<dbReference type="EMBL" id="CP053069">
    <property type="protein sequence ID" value="QJR11892.1"/>
    <property type="molecule type" value="Genomic_DNA"/>
</dbReference>
<evidence type="ECO:0000313" key="2">
    <source>
        <dbReference type="Proteomes" id="UP000501534"/>
    </source>
</evidence>
<evidence type="ECO:0000313" key="1">
    <source>
        <dbReference type="EMBL" id="QJR11892.1"/>
    </source>
</evidence>
<organism evidence="1 2">
    <name type="scientific">Usitatibacter rugosus</name>
    <dbReference type="NCBI Taxonomy" id="2732067"/>
    <lineage>
        <taxon>Bacteria</taxon>
        <taxon>Pseudomonadati</taxon>
        <taxon>Pseudomonadota</taxon>
        <taxon>Betaproteobacteria</taxon>
        <taxon>Nitrosomonadales</taxon>
        <taxon>Usitatibacteraceae</taxon>
        <taxon>Usitatibacter</taxon>
    </lineage>
</organism>
<gene>
    <name evidence="1" type="ORF">DSM104443_02975</name>
</gene>
<dbReference type="Pfam" id="PF04237">
    <property type="entry name" value="YjbR"/>
    <property type="match status" value="1"/>
</dbReference>
<dbReference type="AlphaFoldDB" id="A0A6M4GXZ0"/>
<reference evidence="1 2" key="1">
    <citation type="submission" date="2020-04" db="EMBL/GenBank/DDBJ databases">
        <title>Usitatibacter rugosus gen. nov., sp. nov. and Usitatibacter palustris sp. nov., novel members of Usitatibacteraceae fam. nov. within the order Nitrosomonadales isolated from soil.</title>
        <authorList>
            <person name="Huber K.J."/>
            <person name="Neumann-Schaal M."/>
            <person name="Geppert A."/>
            <person name="Luckner M."/>
            <person name="Wanner G."/>
            <person name="Overmann J."/>
        </authorList>
    </citation>
    <scope>NUCLEOTIDE SEQUENCE [LARGE SCALE GENOMIC DNA]</scope>
    <source>
        <strain evidence="1 2">0125_3</strain>
    </source>
</reference>
<evidence type="ECO:0008006" key="3">
    <source>
        <dbReference type="Google" id="ProtNLM"/>
    </source>
</evidence>
<dbReference type="Proteomes" id="UP000501534">
    <property type="component" value="Chromosome"/>
</dbReference>
<sequence>MVTVSVARKILLALPDTEEKAHMGHPDFRVNNRIFASLAPSKNKKKVVVVKLSLANQTAVMQIDPDAYSTNGWSRHGWTTVHLDKMTPSRFRSLAQSSWAEVAAKKRAS</sequence>
<dbReference type="RefSeq" id="WP_171093618.1">
    <property type="nucleotide sequence ID" value="NZ_CP053069.1"/>
</dbReference>
<dbReference type="KEGG" id="uru:DSM104443_02975"/>
<dbReference type="SUPFAM" id="SSF142906">
    <property type="entry name" value="YjbR-like"/>
    <property type="match status" value="1"/>
</dbReference>
<name>A0A6M4GXZ0_9PROT</name>
<accession>A0A6M4GXZ0</accession>
<proteinExistence type="predicted"/>
<dbReference type="InterPro" id="IPR038056">
    <property type="entry name" value="YjbR-like_sf"/>
</dbReference>
<dbReference type="Gene3D" id="3.90.1150.30">
    <property type="match status" value="1"/>
</dbReference>
<keyword evidence="2" id="KW-1185">Reference proteome</keyword>
<dbReference type="InterPro" id="IPR058532">
    <property type="entry name" value="YjbR/MT2646/Rv2570-like"/>
</dbReference>